<dbReference type="Proteomes" id="UP000182658">
    <property type="component" value="Unassembled WGS sequence"/>
</dbReference>
<sequence length="113" mass="12294">MHRPEARITCQLMYMLRSSSSIRPFKSLAAYKTKSSFYLVDTAVEPYGHEAQHPVLADVVEGDDKMGDGEYEALGEGAGRLQESDVVTGDLNNVGSGNTSYVRHSPTTKTGPI</sequence>
<dbReference type="InParanoid" id="A0A1J7I9X5"/>
<evidence type="ECO:0000313" key="3">
    <source>
        <dbReference type="Proteomes" id="UP000182658"/>
    </source>
</evidence>
<dbReference type="EMBL" id="KV875104">
    <property type="protein sequence ID" value="OIW24254.1"/>
    <property type="molecule type" value="Genomic_DNA"/>
</dbReference>
<feature type="region of interest" description="Disordered" evidence="1">
    <location>
        <begin position="91"/>
        <end position="113"/>
    </location>
</feature>
<protein>
    <submittedName>
        <fullName evidence="2">Uncharacterized protein</fullName>
    </submittedName>
</protein>
<evidence type="ECO:0000313" key="2">
    <source>
        <dbReference type="EMBL" id="OIW24254.1"/>
    </source>
</evidence>
<dbReference type="AlphaFoldDB" id="A0A1J7I9X5"/>
<dbReference type="OrthoDB" id="417125at2759"/>
<proteinExistence type="predicted"/>
<evidence type="ECO:0000256" key="1">
    <source>
        <dbReference type="SAM" id="MobiDB-lite"/>
    </source>
</evidence>
<accession>A0A1J7I9X5</accession>
<name>A0A1J7I9X5_9PEZI</name>
<gene>
    <name evidence="2" type="ORF">CONLIGDRAFT_685872</name>
</gene>
<organism evidence="2 3">
    <name type="scientific">Coniochaeta ligniaria NRRL 30616</name>
    <dbReference type="NCBI Taxonomy" id="1408157"/>
    <lineage>
        <taxon>Eukaryota</taxon>
        <taxon>Fungi</taxon>
        <taxon>Dikarya</taxon>
        <taxon>Ascomycota</taxon>
        <taxon>Pezizomycotina</taxon>
        <taxon>Sordariomycetes</taxon>
        <taxon>Sordariomycetidae</taxon>
        <taxon>Coniochaetales</taxon>
        <taxon>Coniochaetaceae</taxon>
        <taxon>Coniochaeta</taxon>
    </lineage>
</organism>
<keyword evidence="3" id="KW-1185">Reference proteome</keyword>
<reference evidence="2 3" key="1">
    <citation type="submission" date="2016-10" db="EMBL/GenBank/DDBJ databases">
        <title>Draft genome sequence of Coniochaeta ligniaria NRRL30616, a lignocellulolytic fungus for bioabatement of inhibitors in plant biomass hydrolysates.</title>
        <authorList>
            <consortium name="DOE Joint Genome Institute"/>
            <person name="Jimenez D.J."/>
            <person name="Hector R.E."/>
            <person name="Riley R."/>
            <person name="Sun H."/>
            <person name="Grigoriev I.V."/>
            <person name="Van Elsas J.D."/>
            <person name="Nichols N.N."/>
        </authorList>
    </citation>
    <scope>NUCLEOTIDE SEQUENCE [LARGE SCALE GENOMIC DNA]</scope>
    <source>
        <strain evidence="2 3">NRRL 30616</strain>
    </source>
</reference>